<gene>
    <name evidence="9" type="ORF">GCM10023195_43570</name>
</gene>
<feature type="transmembrane region" description="Helical" evidence="7">
    <location>
        <begin position="473"/>
        <end position="494"/>
    </location>
</feature>
<keyword evidence="2 5" id="KW-0547">Nucleotide-binding</keyword>
<dbReference type="RefSeq" id="WP_345357185.1">
    <property type="nucleotide sequence ID" value="NZ_BAABHJ010000012.1"/>
</dbReference>
<keyword evidence="7" id="KW-1133">Transmembrane helix</keyword>
<dbReference type="CDD" id="cd14014">
    <property type="entry name" value="STKc_PknB_like"/>
    <property type="match status" value="1"/>
</dbReference>
<keyword evidence="10" id="KW-1185">Reference proteome</keyword>
<keyword evidence="4 5" id="KW-0067">ATP-binding</keyword>
<organism evidence="9 10">
    <name type="scientific">Actinoallomurus liliacearum</name>
    <dbReference type="NCBI Taxonomy" id="1080073"/>
    <lineage>
        <taxon>Bacteria</taxon>
        <taxon>Bacillati</taxon>
        <taxon>Actinomycetota</taxon>
        <taxon>Actinomycetes</taxon>
        <taxon>Streptosporangiales</taxon>
        <taxon>Thermomonosporaceae</taxon>
        <taxon>Actinoallomurus</taxon>
    </lineage>
</organism>
<dbReference type="PROSITE" id="PS00108">
    <property type="entry name" value="PROTEIN_KINASE_ST"/>
    <property type="match status" value="1"/>
</dbReference>
<dbReference type="InterPro" id="IPR000719">
    <property type="entry name" value="Prot_kinase_dom"/>
</dbReference>
<evidence type="ECO:0000256" key="7">
    <source>
        <dbReference type="SAM" id="Phobius"/>
    </source>
</evidence>
<dbReference type="InterPro" id="IPR017441">
    <property type="entry name" value="Protein_kinase_ATP_BS"/>
</dbReference>
<dbReference type="InterPro" id="IPR011009">
    <property type="entry name" value="Kinase-like_dom_sf"/>
</dbReference>
<dbReference type="InterPro" id="IPR008271">
    <property type="entry name" value="Ser/Thr_kinase_AS"/>
</dbReference>
<keyword evidence="1" id="KW-0808">Transferase</keyword>
<evidence type="ECO:0000313" key="9">
    <source>
        <dbReference type="EMBL" id="GAA4610536.1"/>
    </source>
</evidence>
<evidence type="ECO:0000313" key="10">
    <source>
        <dbReference type="Proteomes" id="UP001500212"/>
    </source>
</evidence>
<feature type="region of interest" description="Disordered" evidence="6">
    <location>
        <begin position="275"/>
        <end position="317"/>
    </location>
</feature>
<proteinExistence type="predicted"/>
<dbReference type="Gene3D" id="3.30.200.20">
    <property type="entry name" value="Phosphorylase Kinase, domain 1"/>
    <property type="match status" value="1"/>
</dbReference>
<reference evidence="10" key="1">
    <citation type="journal article" date="2019" name="Int. J. Syst. Evol. Microbiol.">
        <title>The Global Catalogue of Microorganisms (GCM) 10K type strain sequencing project: providing services to taxonomists for standard genome sequencing and annotation.</title>
        <authorList>
            <consortium name="The Broad Institute Genomics Platform"/>
            <consortium name="The Broad Institute Genome Sequencing Center for Infectious Disease"/>
            <person name="Wu L."/>
            <person name="Ma J."/>
        </authorList>
    </citation>
    <scope>NUCLEOTIDE SEQUENCE [LARGE SCALE GENOMIC DNA]</scope>
    <source>
        <strain evidence="10">JCM 17938</strain>
    </source>
</reference>
<keyword evidence="3" id="KW-0418">Kinase</keyword>
<dbReference type="SUPFAM" id="SSF56112">
    <property type="entry name" value="Protein kinase-like (PK-like)"/>
    <property type="match status" value="1"/>
</dbReference>
<evidence type="ECO:0000256" key="5">
    <source>
        <dbReference type="PROSITE-ProRule" id="PRU10141"/>
    </source>
</evidence>
<feature type="transmembrane region" description="Helical" evidence="7">
    <location>
        <begin position="399"/>
        <end position="422"/>
    </location>
</feature>
<accession>A0ABP8TQP7</accession>
<evidence type="ECO:0000256" key="6">
    <source>
        <dbReference type="SAM" id="MobiDB-lite"/>
    </source>
</evidence>
<evidence type="ECO:0000259" key="8">
    <source>
        <dbReference type="PROSITE" id="PS50011"/>
    </source>
</evidence>
<keyword evidence="7" id="KW-0472">Membrane</keyword>
<dbReference type="EMBL" id="BAABHJ010000012">
    <property type="protein sequence ID" value="GAA4610536.1"/>
    <property type="molecule type" value="Genomic_DNA"/>
</dbReference>
<feature type="compositionally biased region" description="Low complexity" evidence="6">
    <location>
        <begin position="299"/>
        <end position="308"/>
    </location>
</feature>
<evidence type="ECO:0000256" key="1">
    <source>
        <dbReference type="ARBA" id="ARBA00022679"/>
    </source>
</evidence>
<feature type="transmembrane region" description="Helical" evidence="7">
    <location>
        <begin position="332"/>
        <end position="363"/>
    </location>
</feature>
<dbReference type="SMART" id="SM00220">
    <property type="entry name" value="S_TKc"/>
    <property type="match status" value="1"/>
</dbReference>
<feature type="transmembrane region" description="Helical" evidence="7">
    <location>
        <begin position="434"/>
        <end position="453"/>
    </location>
</feature>
<dbReference type="PANTHER" id="PTHR43289:SF34">
    <property type="entry name" value="SERINE_THREONINE-PROTEIN KINASE YBDM-RELATED"/>
    <property type="match status" value="1"/>
</dbReference>
<evidence type="ECO:0000256" key="4">
    <source>
        <dbReference type="ARBA" id="ARBA00022840"/>
    </source>
</evidence>
<name>A0ABP8TQP7_9ACTN</name>
<comment type="caution">
    <text evidence="9">The sequence shown here is derived from an EMBL/GenBank/DDBJ whole genome shotgun (WGS) entry which is preliminary data.</text>
</comment>
<sequence>MPVEDASVEKVGPYRVVATLGEGGMGVVHRAVDDIGREVALKVVRTEYTEDTTFRRRLAREVDTMRRVRSPYVAEVLDADVAAERPYIVTRFIDGHPLDGVVRAAGPLSGGPLARVAVGLAEALVAIHRAGVVHRDLKPNNVMMVDGAPVVIDFGIAHGMDATRLTQTGMVVGTPGYLGPEIIDGKPPGPEVDVYGWAATVAFAATGRAPFGGGSLEAVLARILTGNPDLDGVPPSLEPLLRMALARDPEARPAAAELAGRVRVLDLGAPPPIGATAMGPSADAAGRTGTPPNSRPSGPFAAARASEPPAGPPSGSFPPHPAPRVALGWYKLLAYLVILTAVAVCAVAPVVGLPVVVAGAWYLRAGDSAVRSRRTPVRGAEDLALAPLRVPESLSRSTGALVPALLYAGVAAAVTALALLVWSATHSLSWPDAVARWSAAVFACVTLAGPGVMAPRRQLVRLLSAVAQRPRQAASVGLCLAGITSLAVAAGWLARPRWWPIGDRAGAIAELTDRIATLLNH</sequence>
<feature type="binding site" evidence="5">
    <location>
        <position position="42"/>
    </location>
    <ligand>
        <name>ATP</name>
        <dbReference type="ChEBI" id="CHEBI:30616"/>
    </ligand>
</feature>
<feature type="domain" description="Protein kinase" evidence="8">
    <location>
        <begin position="14"/>
        <end position="265"/>
    </location>
</feature>
<dbReference type="PROSITE" id="PS00107">
    <property type="entry name" value="PROTEIN_KINASE_ATP"/>
    <property type="match status" value="1"/>
</dbReference>
<protein>
    <recommendedName>
        <fullName evidence="8">Protein kinase domain-containing protein</fullName>
    </recommendedName>
</protein>
<dbReference type="Proteomes" id="UP001500212">
    <property type="component" value="Unassembled WGS sequence"/>
</dbReference>
<keyword evidence="7" id="KW-0812">Transmembrane</keyword>
<evidence type="ECO:0000256" key="3">
    <source>
        <dbReference type="ARBA" id="ARBA00022777"/>
    </source>
</evidence>
<dbReference type="PANTHER" id="PTHR43289">
    <property type="entry name" value="MITOGEN-ACTIVATED PROTEIN KINASE KINASE KINASE 20-RELATED"/>
    <property type="match status" value="1"/>
</dbReference>
<evidence type="ECO:0000256" key="2">
    <source>
        <dbReference type="ARBA" id="ARBA00022741"/>
    </source>
</evidence>
<dbReference type="Gene3D" id="1.10.510.10">
    <property type="entry name" value="Transferase(Phosphotransferase) domain 1"/>
    <property type="match status" value="1"/>
</dbReference>
<dbReference type="PROSITE" id="PS50011">
    <property type="entry name" value="PROTEIN_KINASE_DOM"/>
    <property type="match status" value="1"/>
</dbReference>
<dbReference type="Pfam" id="PF00069">
    <property type="entry name" value="Pkinase"/>
    <property type="match status" value="1"/>
</dbReference>